<dbReference type="AlphaFoldDB" id="A0A1L4BTD1"/>
<organism evidence="2 3">
    <name type="scientific">Francisella uliginis</name>
    <dbReference type="NCBI Taxonomy" id="573570"/>
    <lineage>
        <taxon>Bacteria</taxon>
        <taxon>Pseudomonadati</taxon>
        <taxon>Pseudomonadota</taxon>
        <taxon>Gammaproteobacteria</taxon>
        <taxon>Thiotrichales</taxon>
        <taxon>Francisellaceae</taxon>
        <taxon>Francisella</taxon>
    </lineage>
</organism>
<keyword evidence="1" id="KW-0812">Transmembrane</keyword>
<evidence type="ECO:0000313" key="2">
    <source>
        <dbReference type="EMBL" id="API87102.1"/>
    </source>
</evidence>
<keyword evidence="1" id="KW-0472">Membrane</keyword>
<feature type="transmembrane region" description="Helical" evidence="1">
    <location>
        <begin position="100"/>
        <end position="121"/>
    </location>
</feature>
<dbReference type="Proteomes" id="UP000184222">
    <property type="component" value="Chromosome"/>
</dbReference>
<gene>
    <name evidence="2" type="ORF">F7310_06920</name>
</gene>
<sequence>MEKEEYQKMLLEFYKENSKFMEKLIPSSSLIVVGLFVSKLEMIQNLNCYLKILFLLCVFCFIATIVISVYTIIKSQKIISEVYDSLENERFRIVEIMEASYRWSFILSLIFSFIFIVIIVVGG</sequence>
<accession>A0A1L4BTD1</accession>
<protein>
    <submittedName>
        <fullName evidence="2">Uncharacterized protein</fullName>
    </submittedName>
</protein>
<dbReference type="KEGG" id="frx:F7310_06920"/>
<dbReference type="EMBL" id="CP016796">
    <property type="protein sequence ID" value="API87102.1"/>
    <property type="molecule type" value="Genomic_DNA"/>
</dbReference>
<name>A0A1L4BTD1_9GAMM</name>
<keyword evidence="1" id="KW-1133">Transmembrane helix</keyword>
<evidence type="ECO:0000256" key="1">
    <source>
        <dbReference type="SAM" id="Phobius"/>
    </source>
</evidence>
<keyword evidence="3" id="KW-1185">Reference proteome</keyword>
<feature type="transmembrane region" description="Helical" evidence="1">
    <location>
        <begin position="52"/>
        <end position="73"/>
    </location>
</feature>
<dbReference type="STRING" id="573570.F7310_06920"/>
<feature type="transmembrane region" description="Helical" evidence="1">
    <location>
        <begin position="20"/>
        <end position="40"/>
    </location>
</feature>
<proteinExistence type="predicted"/>
<dbReference type="RefSeq" id="WP_072712772.1">
    <property type="nucleotide sequence ID" value="NZ_CP016796.1"/>
</dbReference>
<evidence type="ECO:0000313" key="3">
    <source>
        <dbReference type="Proteomes" id="UP000184222"/>
    </source>
</evidence>
<reference evidence="2 3" key="1">
    <citation type="journal article" date="2016" name="Appl. Environ. Microbiol.">
        <title>Whole genome relationships among Francisella bacteria of diverse origin define new species and provide specific regions for detection.</title>
        <authorList>
            <person name="Challacombe J.F."/>
            <person name="Petersen J.M."/>
            <person name="Gallegos-Graves V."/>
            <person name="Hodge D."/>
            <person name="Pillai S."/>
            <person name="Kuske C.R."/>
        </authorList>
    </citation>
    <scope>NUCLEOTIDE SEQUENCE [LARGE SCALE GENOMIC DNA]</scope>
    <source>
        <strain evidence="3">TX07-7310</strain>
    </source>
</reference>